<dbReference type="InterPro" id="IPR008949">
    <property type="entry name" value="Isoprenoid_synthase_dom_sf"/>
</dbReference>
<evidence type="ECO:0000313" key="1">
    <source>
        <dbReference type="EMBL" id="GAA3196539.1"/>
    </source>
</evidence>
<keyword evidence="2" id="KW-1185">Reference proteome</keyword>
<reference evidence="2" key="1">
    <citation type="journal article" date="2019" name="Int. J. Syst. Evol. Microbiol.">
        <title>The Global Catalogue of Microorganisms (GCM) 10K type strain sequencing project: providing services to taxonomists for standard genome sequencing and annotation.</title>
        <authorList>
            <consortium name="The Broad Institute Genomics Platform"/>
            <consortium name="The Broad Institute Genome Sequencing Center for Infectious Disease"/>
            <person name="Wu L."/>
            <person name="Ma J."/>
        </authorList>
    </citation>
    <scope>NUCLEOTIDE SEQUENCE [LARGE SCALE GENOMIC DNA]</scope>
    <source>
        <strain evidence="2">JCM 9377</strain>
    </source>
</reference>
<dbReference type="EMBL" id="BAAAUV010000002">
    <property type="protein sequence ID" value="GAA3196539.1"/>
    <property type="molecule type" value="Genomic_DNA"/>
</dbReference>
<name>A0ABP6PYX1_9ACTN</name>
<protein>
    <recommendedName>
        <fullName evidence="3">Terpene synthase</fullName>
    </recommendedName>
</protein>
<evidence type="ECO:0000313" key="2">
    <source>
        <dbReference type="Proteomes" id="UP001501237"/>
    </source>
</evidence>
<dbReference type="Pfam" id="PF19086">
    <property type="entry name" value="Terpene_syn_C_2"/>
    <property type="match status" value="1"/>
</dbReference>
<gene>
    <name evidence="1" type="ORF">GCM10010468_07210</name>
</gene>
<dbReference type="SUPFAM" id="SSF48576">
    <property type="entry name" value="Terpenoid synthases"/>
    <property type="match status" value="1"/>
</dbReference>
<dbReference type="Proteomes" id="UP001501237">
    <property type="component" value="Unassembled WGS sequence"/>
</dbReference>
<evidence type="ECO:0008006" key="3">
    <source>
        <dbReference type="Google" id="ProtNLM"/>
    </source>
</evidence>
<dbReference type="RefSeq" id="WP_344822064.1">
    <property type="nucleotide sequence ID" value="NZ_BAAAUV010000002.1"/>
</dbReference>
<comment type="caution">
    <text evidence="1">The sequence shown here is derived from an EMBL/GenBank/DDBJ whole genome shotgun (WGS) entry which is preliminary data.</text>
</comment>
<sequence>MTADALSAGRICAVAGQVQREMQGWARRYPELYKAEAFDPALFSSLALAYAFSAPWLDAAGLRTVNKVCFWAFGLDWLVDYAATSRDDLDPLLARVAGVAAGDGPVDELTAFLVEVRDDLDAAAPHLREVWREELGLMLGGMSREWDWKRSGDLPDLDGYLANADNIGFSFVFTGHWIGTGGEGDVSAVIKASRAVQCVLRLLNDLGSIERDRKWGDLNALLLGVEEDVVRARLAELTVSAEELLAPLPPGLADYLQRQMEFCSGFYGVSDFWVAG</sequence>
<proteinExistence type="predicted"/>
<dbReference type="Gene3D" id="1.10.600.10">
    <property type="entry name" value="Farnesyl Diphosphate Synthase"/>
    <property type="match status" value="1"/>
</dbReference>
<accession>A0ABP6PYX1</accession>
<organism evidence="1 2">
    <name type="scientific">Actinocorallia longicatena</name>
    <dbReference type="NCBI Taxonomy" id="111803"/>
    <lineage>
        <taxon>Bacteria</taxon>
        <taxon>Bacillati</taxon>
        <taxon>Actinomycetota</taxon>
        <taxon>Actinomycetes</taxon>
        <taxon>Streptosporangiales</taxon>
        <taxon>Thermomonosporaceae</taxon>
        <taxon>Actinocorallia</taxon>
    </lineage>
</organism>